<name>A0A7Z0WFT1_9PSEU</name>
<sequence>MSGSQRFLGPLAAVRELFVRCPVDVEMSSVRIGVDAGGVVSALVRLRNSDPAVLAAGIVQWRRTLVRGNTWAWRGPAGDGFHIVTTGFGEDGGVAVAVVAGPVPAGCCLDLELPGEIDDDVLYRWLGDEIANNWPFETKPGELS</sequence>
<gene>
    <name evidence="1" type="ORF">BLA60_34385</name>
</gene>
<accession>A0A7Z0WFT1</accession>
<keyword evidence="2" id="KW-1185">Reference proteome</keyword>
<dbReference type="Proteomes" id="UP000185696">
    <property type="component" value="Unassembled WGS sequence"/>
</dbReference>
<dbReference type="EMBL" id="MSIF01000025">
    <property type="protein sequence ID" value="OLF05871.1"/>
    <property type="molecule type" value="Genomic_DNA"/>
</dbReference>
<dbReference type="AlphaFoldDB" id="A0A7Z0WFT1"/>
<evidence type="ECO:0000313" key="2">
    <source>
        <dbReference type="Proteomes" id="UP000185696"/>
    </source>
</evidence>
<evidence type="ECO:0000313" key="1">
    <source>
        <dbReference type="EMBL" id="OLF05871.1"/>
    </source>
</evidence>
<proteinExistence type="predicted"/>
<protein>
    <submittedName>
        <fullName evidence="1">Uncharacterized protein</fullName>
    </submittedName>
</protein>
<reference evidence="1 2" key="1">
    <citation type="submission" date="2016-12" db="EMBL/GenBank/DDBJ databases">
        <title>The draft genome sequence of Actinophytocola xinjiangensis.</title>
        <authorList>
            <person name="Wang W."/>
            <person name="Yuan L."/>
        </authorList>
    </citation>
    <scope>NUCLEOTIDE SEQUENCE [LARGE SCALE GENOMIC DNA]</scope>
    <source>
        <strain evidence="1 2">CGMCC 4.4663</strain>
    </source>
</reference>
<comment type="caution">
    <text evidence="1">The sequence shown here is derived from an EMBL/GenBank/DDBJ whole genome shotgun (WGS) entry which is preliminary data.</text>
</comment>
<organism evidence="1 2">
    <name type="scientific">Actinophytocola xinjiangensis</name>
    <dbReference type="NCBI Taxonomy" id="485602"/>
    <lineage>
        <taxon>Bacteria</taxon>
        <taxon>Bacillati</taxon>
        <taxon>Actinomycetota</taxon>
        <taxon>Actinomycetes</taxon>
        <taxon>Pseudonocardiales</taxon>
        <taxon>Pseudonocardiaceae</taxon>
    </lineage>
</organism>